<comment type="subcellular location">
    <subcellularLocation>
        <location evidence="2">Membrane</location>
        <topology evidence="2">Multi-pass membrane protein</topology>
    </subcellularLocation>
</comment>
<comment type="cofactor">
    <cofactor evidence="1 11">
        <name>Zn(2+)</name>
        <dbReference type="ChEBI" id="CHEBI:29105"/>
    </cofactor>
</comment>
<organism evidence="13 14">
    <name type="scientific">Desulfonema limicola</name>
    <dbReference type="NCBI Taxonomy" id="45656"/>
    <lineage>
        <taxon>Bacteria</taxon>
        <taxon>Pseudomonadati</taxon>
        <taxon>Thermodesulfobacteriota</taxon>
        <taxon>Desulfobacteria</taxon>
        <taxon>Desulfobacterales</taxon>
        <taxon>Desulfococcaceae</taxon>
        <taxon>Desulfonema</taxon>
    </lineage>
</organism>
<name>A0A975B4U7_9BACT</name>
<evidence type="ECO:0000313" key="14">
    <source>
        <dbReference type="Proteomes" id="UP000663720"/>
    </source>
</evidence>
<evidence type="ECO:0000256" key="9">
    <source>
        <dbReference type="ARBA" id="ARBA00023049"/>
    </source>
</evidence>
<dbReference type="PANTHER" id="PTHR42837">
    <property type="entry name" value="REGULATOR OF SIGMA-E PROTEASE RSEP"/>
    <property type="match status" value="1"/>
</dbReference>
<dbReference type="Pfam" id="PF02163">
    <property type="entry name" value="Peptidase_M50"/>
    <property type="match status" value="1"/>
</dbReference>
<feature type="transmembrane region" description="Helical" evidence="11">
    <location>
        <begin position="327"/>
        <end position="345"/>
    </location>
</feature>
<dbReference type="GO" id="GO:0006508">
    <property type="term" value="P:proteolysis"/>
    <property type="evidence" value="ECO:0007669"/>
    <property type="project" value="UniProtKB-KW"/>
</dbReference>
<evidence type="ECO:0000256" key="4">
    <source>
        <dbReference type="ARBA" id="ARBA00022670"/>
    </source>
</evidence>
<dbReference type="InterPro" id="IPR008915">
    <property type="entry name" value="Peptidase_M50"/>
</dbReference>
<dbReference type="EMBL" id="CP061799">
    <property type="protein sequence ID" value="QTA78815.1"/>
    <property type="molecule type" value="Genomic_DNA"/>
</dbReference>
<evidence type="ECO:0000259" key="12">
    <source>
        <dbReference type="SMART" id="SM00228"/>
    </source>
</evidence>
<evidence type="ECO:0000256" key="2">
    <source>
        <dbReference type="ARBA" id="ARBA00004141"/>
    </source>
</evidence>
<dbReference type="InterPro" id="IPR036034">
    <property type="entry name" value="PDZ_sf"/>
</dbReference>
<protein>
    <recommendedName>
        <fullName evidence="11">Zinc metalloprotease</fullName>
        <ecNumber evidence="11">3.4.24.-</ecNumber>
    </recommendedName>
</protein>
<gene>
    <name evidence="13" type="ORF">dnl_10550</name>
</gene>
<evidence type="ECO:0000256" key="6">
    <source>
        <dbReference type="ARBA" id="ARBA00022801"/>
    </source>
</evidence>
<keyword evidence="5 11" id="KW-0812">Transmembrane</keyword>
<sequence>MYNFIAFAILTGIIVIFHEFGHFIAAKIFGVEITRFSIGFGKRIYGKKIGTTDYCLSMIPLGGYIKMTGHDPDAVIPALKQKESFTHQPVLRRILIVAAGPVFNFLLAILILIGIFTFSGFLILKPVIGNVVEGSPAYKSGLQGNDEIIAVEDRFVKNWFEMTEAINQCQGRTIWLAVQREDAIYKFDIKPELQKIQNQFNESEHRHVIGITASGKTVTEKLNPLSALHQSIARTSSMIIMNVTAIAKMCSGQMSINVLSGPFQIAQMAGSHAQKGFISFLFLMAGLSASLGVINLFPIPVFDGGHLLFFIIEMITGRPVSMRFRSYAYKTGILFITIIMMFVCIKDMGQLFK</sequence>
<comment type="similarity">
    <text evidence="3 11">Belongs to the peptidase M50B family.</text>
</comment>
<dbReference type="PANTHER" id="PTHR42837:SF2">
    <property type="entry name" value="MEMBRANE METALLOPROTEASE ARASP2, CHLOROPLASTIC-RELATED"/>
    <property type="match status" value="1"/>
</dbReference>
<evidence type="ECO:0000256" key="7">
    <source>
        <dbReference type="ARBA" id="ARBA00022833"/>
    </source>
</evidence>
<dbReference type="KEGG" id="dli:dnl_10550"/>
<keyword evidence="4" id="KW-0645">Protease</keyword>
<reference evidence="13" key="1">
    <citation type="journal article" date="2021" name="Microb. Physiol.">
        <title>Proteogenomic Insights into the Physiology of Marine, Sulfate-Reducing, Filamentous Desulfonema limicola and Desulfonema magnum.</title>
        <authorList>
            <person name="Schnaars V."/>
            <person name="Wohlbrand L."/>
            <person name="Scheve S."/>
            <person name="Hinrichs C."/>
            <person name="Reinhardt R."/>
            <person name="Rabus R."/>
        </authorList>
    </citation>
    <scope>NUCLEOTIDE SEQUENCE</scope>
    <source>
        <strain evidence="13">5ac10</strain>
    </source>
</reference>
<dbReference type="Gene3D" id="2.30.42.10">
    <property type="match status" value="1"/>
</dbReference>
<feature type="domain" description="PDZ" evidence="12">
    <location>
        <begin position="117"/>
        <end position="182"/>
    </location>
</feature>
<dbReference type="InterPro" id="IPR001478">
    <property type="entry name" value="PDZ"/>
</dbReference>
<dbReference type="SMART" id="SM00228">
    <property type="entry name" value="PDZ"/>
    <property type="match status" value="1"/>
</dbReference>
<keyword evidence="10 11" id="KW-0472">Membrane</keyword>
<evidence type="ECO:0000256" key="11">
    <source>
        <dbReference type="RuleBase" id="RU362031"/>
    </source>
</evidence>
<dbReference type="CDD" id="cd23081">
    <property type="entry name" value="cpPDZ_EcRseP-like"/>
    <property type="match status" value="1"/>
</dbReference>
<evidence type="ECO:0000313" key="13">
    <source>
        <dbReference type="EMBL" id="QTA78815.1"/>
    </source>
</evidence>
<keyword evidence="8 11" id="KW-1133">Transmembrane helix</keyword>
<keyword evidence="11" id="KW-0479">Metal-binding</keyword>
<dbReference type="AlphaFoldDB" id="A0A975B4U7"/>
<dbReference type="EC" id="3.4.24.-" evidence="11"/>
<dbReference type="CDD" id="cd06163">
    <property type="entry name" value="S2P-M50_PDZ_RseP-like"/>
    <property type="match status" value="1"/>
</dbReference>
<keyword evidence="14" id="KW-1185">Reference proteome</keyword>
<dbReference type="RefSeq" id="WP_207690634.1">
    <property type="nucleotide sequence ID" value="NZ_CP061799.1"/>
</dbReference>
<dbReference type="SUPFAM" id="SSF50156">
    <property type="entry name" value="PDZ domain-like"/>
    <property type="match status" value="1"/>
</dbReference>
<feature type="transmembrane region" description="Helical" evidence="11">
    <location>
        <begin position="94"/>
        <end position="124"/>
    </location>
</feature>
<evidence type="ECO:0000256" key="5">
    <source>
        <dbReference type="ARBA" id="ARBA00022692"/>
    </source>
</evidence>
<dbReference type="GO" id="GO:0004222">
    <property type="term" value="F:metalloendopeptidase activity"/>
    <property type="evidence" value="ECO:0007669"/>
    <property type="project" value="InterPro"/>
</dbReference>
<evidence type="ECO:0000256" key="10">
    <source>
        <dbReference type="ARBA" id="ARBA00023136"/>
    </source>
</evidence>
<dbReference type="Proteomes" id="UP000663720">
    <property type="component" value="Chromosome"/>
</dbReference>
<keyword evidence="6 11" id="KW-0378">Hydrolase</keyword>
<dbReference type="GO" id="GO:0046872">
    <property type="term" value="F:metal ion binding"/>
    <property type="evidence" value="ECO:0007669"/>
    <property type="project" value="UniProtKB-KW"/>
</dbReference>
<evidence type="ECO:0000256" key="3">
    <source>
        <dbReference type="ARBA" id="ARBA00007931"/>
    </source>
</evidence>
<dbReference type="NCBIfam" id="TIGR00054">
    <property type="entry name" value="RIP metalloprotease RseP"/>
    <property type="match status" value="1"/>
</dbReference>
<keyword evidence="9 11" id="KW-0482">Metalloprotease</keyword>
<dbReference type="InterPro" id="IPR004387">
    <property type="entry name" value="Pept_M50_Zn"/>
</dbReference>
<keyword evidence="7 11" id="KW-0862">Zinc</keyword>
<evidence type="ECO:0000256" key="1">
    <source>
        <dbReference type="ARBA" id="ARBA00001947"/>
    </source>
</evidence>
<dbReference type="GO" id="GO:0016020">
    <property type="term" value="C:membrane"/>
    <property type="evidence" value="ECO:0007669"/>
    <property type="project" value="UniProtKB-SubCell"/>
</dbReference>
<evidence type="ECO:0000256" key="8">
    <source>
        <dbReference type="ARBA" id="ARBA00022989"/>
    </source>
</evidence>
<proteinExistence type="inferred from homology"/>
<accession>A0A975B4U7</accession>